<accession>A0AAP0DRJ9</accession>
<dbReference type="EMBL" id="JBCNJP010000003">
    <property type="protein sequence ID" value="KAK9079686.1"/>
    <property type="molecule type" value="Genomic_DNA"/>
</dbReference>
<evidence type="ECO:0000313" key="2">
    <source>
        <dbReference type="Proteomes" id="UP001408789"/>
    </source>
</evidence>
<gene>
    <name evidence="1" type="ORF">SSX86_001359</name>
</gene>
<sequence length="165" mass="19247">MPREVSDHCPIILDCGGPDFGPIPFKCYNSWHGMKDFDSTVRLGYAVAPGDCEPDRELQLKLKNIKKGLKSWWINVKEKEFGRIKEAKKRVDELEVLGESRMLTDGELQERLELVKSIAEWEKNRNMDIKQKAKIKFTKSKDLISSIWRREDLGFGIWTYFIPLD</sequence>
<reference evidence="1 2" key="1">
    <citation type="submission" date="2024-04" db="EMBL/GenBank/DDBJ databases">
        <title>The reference genome of an endangered Asteraceae, Deinandra increscens subsp. villosa, native to the Central Coast of California.</title>
        <authorList>
            <person name="Guilliams M."/>
            <person name="Hasenstab-Lehman K."/>
            <person name="Meyer R."/>
            <person name="Mcevoy S."/>
        </authorList>
    </citation>
    <scope>NUCLEOTIDE SEQUENCE [LARGE SCALE GENOMIC DNA]</scope>
    <source>
        <tissue evidence="1">Leaf</tissue>
    </source>
</reference>
<dbReference type="AlphaFoldDB" id="A0AAP0DRJ9"/>
<keyword evidence="2" id="KW-1185">Reference proteome</keyword>
<comment type="caution">
    <text evidence="1">The sequence shown here is derived from an EMBL/GenBank/DDBJ whole genome shotgun (WGS) entry which is preliminary data.</text>
</comment>
<protein>
    <submittedName>
        <fullName evidence="1">Uncharacterized protein</fullName>
    </submittedName>
</protein>
<proteinExistence type="predicted"/>
<organism evidence="1 2">
    <name type="scientific">Deinandra increscens subsp. villosa</name>
    <dbReference type="NCBI Taxonomy" id="3103831"/>
    <lineage>
        <taxon>Eukaryota</taxon>
        <taxon>Viridiplantae</taxon>
        <taxon>Streptophyta</taxon>
        <taxon>Embryophyta</taxon>
        <taxon>Tracheophyta</taxon>
        <taxon>Spermatophyta</taxon>
        <taxon>Magnoliopsida</taxon>
        <taxon>eudicotyledons</taxon>
        <taxon>Gunneridae</taxon>
        <taxon>Pentapetalae</taxon>
        <taxon>asterids</taxon>
        <taxon>campanulids</taxon>
        <taxon>Asterales</taxon>
        <taxon>Asteraceae</taxon>
        <taxon>Asteroideae</taxon>
        <taxon>Heliantheae alliance</taxon>
        <taxon>Madieae</taxon>
        <taxon>Madiinae</taxon>
        <taxon>Deinandra</taxon>
    </lineage>
</organism>
<dbReference type="Proteomes" id="UP001408789">
    <property type="component" value="Unassembled WGS sequence"/>
</dbReference>
<name>A0AAP0DRJ9_9ASTR</name>
<evidence type="ECO:0000313" key="1">
    <source>
        <dbReference type="EMBL" id="KAK9079686.1"/>
    </source>
</evidence>